<evidence type="ECO:0000313" key="3">
    <source>
        <dbReference type="Proteomes" id="UP000250140"/>
    </source>
</evidence>
<keyword evidence="1" id="KW-0812">Transmembrane</keyword>
<sequence>MDDVPGDSFVLLHPLVCVFSGVSVSGNLSVTSAPPDPLGISRVSGFYGPGAWAGWFLTLAASWIGLASHPRTKFDLNTWLFLLGVAWASADLIHLCYSLGTLTASGASSEVLDAERGSIGAAYTVVFWGYAHALLQLIICSQFEHLPIQRLRTITIGLLLPFISLMFMANFIPDYRVPALYWHGMSGCGHFTYNLILFYFIALKPVGNLLFLYSLMPHCTLRRQPGQTTTTISITYPPIPRRTVKIGMFTVKVPGIKVIGFPAYERGSPGVPVSVPIRGCFVCVWWSGSIFFLLSIPFISVCYIFKAYFRLGSSPSQSCFFMPCAPQSISDSDQAYALLGGLVTFLFEIVPALLRYIKRKLEERRNRVSPPE</sequence>
<keyword evidence="1" id="KW-0472">Membrane</keyword>
<dbReference type="OrthoDB" id="3550824at2759"/>
<dbReference type="EMBL" id="KV749273">
    <property type="protein sequence ID" value="OCL10279.1"/>
    <property type="molecule type" value="Genomic_DNA"/>
</dbReference>
<keyword evidence="1" id="KW-1133">Transmembrane helix</keyword>
<gene>
    <name evidence="2" type="ORF">AOQ84DRAFT_994</name>
</gene>
<feature type="transmembrane region" description="Helical" evidence="1">
    <location>
        <begin position="284"/>
        <end position="306"/>
    </location>
</feature>
<evidence type="ECO:0000256" key="1">
    <source>
        <dbReference type="SAM" id="Phobius"/>
    </source>
</evidence>
<feature type="transmembrane region" description="Helical" evidence="1">
    <location>
        <begin position="9"/>
        <end position="30"/>
    </location>
</feature>
<keyword evidence="3" id="KW-1185">Reference proteome</keyword>
<accession>A0A8E2JV23</accession>
<feature type="transmembrane region" description="Helical" evidence="1">
    <location>
        <begin position="50"/>
        <end position="67"/>
    </location>
</feature>
<reference evidence="2 3" key="1">
    <citation type="journal article" date="2016" name="Nat. Commun.">
        <title>Ectomycorrhizal ecology is imprinted in the genome of the dominant symbiotic fungus Cenococcum geophilum.</title>
        <authorList>
            <consortium name="DOE Joint Genome Institute"/>
            <person name="Peter M."/>
            <person name="Kohler A."/>
            <person name="Ohm R.A."/>
            <person name="Kuo A."/>
            <person name="Krutzmann J."/>
            <person name="Morin E."/>
            <person name="Arend M."/>
            <person name="Barry K.W."/>
            <person name="Binder M."/>
            <person name="Choi C."/>
            <person name="Clum A."/>
            <person name="Copeland A."/>
            <person name="Grisel N."/>
            <person name="Haridas S."/>
            <person name="Kipfer T."/>
            <person name="LaButti K."/>
            <person name="Lindquist E."/>
            <person name="Lipzen A."/>
            <person name="Maire R."/>
            <person name="Meier B."/>
            <person name="Mihaltcheva S."/>
            <person name="Molinier V."/>
            <person name="Murat C."/>
            <person name="Poggeler S."/>
            <person name="Quandt C.A."/>
            <person name="Sperisen C."/>
            <person name="Tritt A."/>
            <person name="Tisserant E."/>
            <person name="Crous P.W."/>
            <person name="Henrissat B."/>
            <person name="Nehls U."/>
            <person name="Egli S."/>
            <person name="Spatafora J.W."/>
            <person name="Grigoriev I.V."/>
            <person name="Martin F.M."/>
        </authorList>
    </citation>
    <scope>NUCLEOTIDE SEQUENCE [LARGE SCALE GENOMIC DNA]</scope>
    <source>
        <strain evidence="2 3">CBS 207.34</strain>
    </source>
</reference>
<dbReference type="AlphaFoldDB" id="A0A8E2JV23"/>
<feature type="transmembrane region" description="Helical" evidence="1">
    <location>
        <begin position="120"/>
        <end position="139"/>
    </location>
</feature>
<name>A0A8E2JV23_9PEZI</name>
<protein>
    <submittedName>
        <fullName evidence="2">Uncharacterized protein</fullName>
    </submittedName>
</protein>
<feature type="transmembrane region" description="Helical" evidence="1">
    <location>
        <begin position="335"/>
        <end position="357"/>
    </location>
</feature>
<feature type="transmembrane region" description="Helical" evidence="1">
    <location>
        <begin position="79"/>
        <end position="100"/>
    </location>
</feature>
<organism evidence="2 3">
    <name type="scientific">Glonium stellatum</name>
    <dbReference type="NCBI Taxonomy" id="574774"/>
    <lineage>
        <taxon>Eukaryota</taxon>
        <taxon>Fungi</taxon>
        <taxon>Dikarya</taxon>
        <taxon>Ascomycota</taxon>
        <taxon>Pezizomycotina</taxon>
        <taxon>Dothideomycetes</taxon>
        <taxon>Pleosporomycetidae</taxon>
        <taxon>Gloniales</taxon>
        <taxon>Gloniaceae</taxon>
        <taxon>Glonium</taxon>
    </lineage>
</organism>
<feature type="transmembrane region" description="Helical" evidence="1">
    <location>
        <begin position="192"/>
        <end position="213"/>
    </location>
</feature>
<feature type="transmembrane region" description="Helical" evidence="1">
    <location>
        <begin position="151"/>
        <end position="172"/>
    </location>
</feature>
<proteinExistence type="predicted"/>
<dbReference type="Proteomes" id="UP000250140">
    <property type="component" value="Unassembled WGS sequence"/>
</dbReference>
<evidence type="ECO:0000313" key="2">
    <source>
        <dbReference type="EMBL" id="OCL10279.1"/>
    </source>
</evidence>